<feature type="transmembrane region" description="Helical" evidence="6">
    <location>
        <begin position="386"/>
        <end position="410"/>
    </location>
</feature>
<feature type="transmembrane region" description="Helical" evidence="6">
    <location>
        <begin position="165"/>
        <end position="182"/>
    </location>
</feature>
<dbReference type="AlphaFoldDB" id="A0A1T4P6H9"/>
<gene>
    <name evidence="7" type="ORF">SAMN02745202_01314</name>
</gene>
<feature type="transmembrane region" description="Helical" evidence="6">
    <location>
        <begin position="273"/>
        <end position="296"/>
    </location>
</feature>
<dbReference type="RefSeq" id="WP_025070163.1">
    <property type="nucleotide sequence ID" value="NZ_FUXK01000013.1"/>
</dbReference>
<protein>
    <submittedName>
        <fullName evidence="7">Membrane protein involved in the export of O-antigen and teichoic acid</fullName>
    </submittedName>
</protein>
<dbReference type="Proteomes" id="UP000190065">
    <property type="component" value="Unassembled WGS sequence"/>
</dbReference>
<keyword evidence="2" id="KW-1003">Cell membrane</keyword>
<feature type="transmembrane region" description="Helical" evidence="6">
    <location>
        <begin position="344"/>
        <end position="365"/>
    </location>
</feature>
<dbReference type="STRING" id="28136.SAMN02745202_01314"/>
<dbReference type="PANTHER" id="PTHR30250">
    <property type="entry name" value="PST FAMILY PREDICTED COLANIC ACID TRANSPORTER"/>
    <property type="match status" value="1"/>
</dbReference>
<feature type="transmembrane region" description="Helical" evidence="6">
    <location>
        <begin position="93"/>
        <end position="113"/>
    </location>
</feature>
<keyword evidence="4 6" id="KW-1133">Transmembrane helix</keyword>
<comment type="subcellular location">
    <subcellularLocation>
        <location evidence="1">Cell membrane</location>
        <topology evidence="1">Multi-pass membrane protein</topology>
    </subcellularLocation>
</comment>
<evidence type="ECO:0000313" key="8">
    <source>
        <dbReference type="Proteomes" id="UP000190065"/>
    </source>
</evidence>
<feature type="transmembrane region" description="Helical" evidence="6">
    <location>
        <begin position="445"/>
        <end position="466"/>
    </location>
</feature>
<evidence type="ECO:0000256" key="1">
    <source>
        <dbReference type="ARBA" id="ARBA00004651"/>
    </source>
</evidence>
<feature type="transmembrane region" description="Helical" evidence="6">
    <location>
        <begin position="125"/>
        <end position="144"/>
    </location>
</feature>
<feature type="transmembrane region" description="Helical" evidence="6">
    <location>
        <begin position="316"/>
        <end position="338"/>
    </location>
</feature>
<feature type="transmembrane region" description="Helical" evidence="6">
    <location>
        <begin position="48"/>
        <end position="72"/>
    </location>
</feature>
<feature type="transmembrane region" description="Helical" evidence="6">
    <location>
        <begin position="472"/>
        <end position="489"/>
    </location>
</feature>
<evidence type="ECO:0000313" key="7">
    <source>
        <dbReference type="EMBL" id="SJZ87114.1"/>
    </source>
</evidence>
<evidence type="ECO:0000256" key="3">
    <source>
        <dbReference type="ARBA" id="ARBA00022692"/>
    </source>
</evidence>
<accession>A0A1T4P6H9</accession>
<dbReference type="InterPro" id="IPR050833">
    <property type="entry name" value="Poly_Biosynth_Transport"/>
</dbReference>
<feature type="transmembrane region" description="Helical" evidence="6">
    <location>
        <begin position="188"/>
        <end position="204"/>
    </location>
</feature>
<keyword evidence="3 6" id="KW-0812">Transmembrane</keyword>
<evidence type="ECO:0000256" key="6">
    <source>
        <dbReference type="SAM" id="Phobius"/>
    </source>
</evidence>
<dbReference type="GO" id="GO:0005886">
    <property type="term" value="C:plasma membrane"/>
    <property type="evidence" value="ECO:0007669"/>
    <property type="project" value="UniProtKB-SubCell"/>
</dbReference>
<proteinExistence type="predicted"/>
<evidence type="ECO:0000256" key="5">
    <source>
        <dbReference type="ARBA" id="ARBA00023136"/>
    </source>
</evidence>
<organism evidence="7 8">
    <name type="scientific">Segatella oulorum</name>
    <dbReference type="NCBI Taxonomy" id="28136"/>
    <lineage>
        <taxon>Bacteria</taxon>
        <taxon>Pseudomonadati</taxon>
        <taxon>Bacteroidota</taxon>
        <taxon>Bacteroidia</taxon>
        <taxon>Bacteroidales</taxon>
        <taxon>Prevotellaceae</taxon>
        <taxon>Segatella</taxon>
    </lineage>
</organism>
<feature type="transmembrane region" description="Helical" evidence="6">
    <location>
        <begin position="246"/>
        <end position="267"/>
    </location>
</feature>
<dbReference type="PANTHER" id="PTHR30250:SF26">
    <property type="entry name" value="PSMA PROTEIN"/>
    <property type="match status" value="1"/>
</dbReference>
<evidence type="ECO:0000256" key="2">
    <source>
        <dbReference type="ARBA" id="ARBA00022475"/>
    </source>
</evidence>
<feature type="transmembrane region" description="Helical" evidence="6">
    <location>
        <begin position="21"/>
        <end position="42"/>
    </location>
</feature>
<dbReference type="EMBL" id="FUXK01000013">
    <property type="protein sequence ID" value="SJZ87114.1"/>
    <property type="molecule type" value="Genomic_DNA"/>
</dbReference>
<sequence length="513" mass="58173">MENSRTKNSVLIMATSGVKQLLTLLLSFASRTVFIYVLGANYLGVNGLFSNILTILSLTDLGIGSAIAYYLYKPISINDKERIKSLMLFYKKCYRVVGFAIIGLGCMIMPFLNKLVNVNQPIPENIYLIYFLYLLDTAFTYLFWAYKQAFMNANQKQYEIEKVNIYFVAISCFVDIIVLLILRSFIAYLIFKMIIVIVKNIIIAKKIDKRYPYLQEKNVKKLTRGEIKRFFKGAFNEAIFKLGSTLFNSTLNIIVSVYIGTVFIGYYSNYYMVIGQVGSISALITASIIAGIGNVVATENSSKTFAVYKVLDMGVFLINSFCTICLFQLLNSFIHLWLGKMGDGYVLSQIIVGLICVDFYLNNSCQVISTYRAAAGKFEVGRNRQIIAGIINIPLTILFIELFGLAGAFLSPVLCKLFITVCPFLVDLEGILFHQSWRIALKDYFYKFGLTILIGIVVWLACLYFHEKSFLYFIIEVLLTVLLSIVLLVSSTYRTTEVQALVQRFHLSKIIHL</sequence>
<reference evidence="7 8" key="1">
    <citation type="submission" date="2017-02" db="EMBL/GenBank/DDBJ databases">
        <authorList>
            <person name="Peterson S.W."/>
        </authorList>
    </citation>
    <scope>NUCLEOTIDE SEQUENCE [LARGE SCALE GENOMIC DNA]</scope>
    <source>
        <strain evidence="7 8">ATCC 43324</strain>
    </source>
</reference>
<name>A0A1T4P6H9_9BACT</name>
<evidence type="ECO:0000256" key="4">
    <source>
        <dbReference type="ARBA" id="ARBA00022989"/>
    </source>
</evidence>
<keyword evidence="5 6" id="KW-0472">Membrane</keyword>